<protein>
    <recommendedName>
        <fullName evidence="2">Spermatogenesis-associated protein 20-like TRX domain-containing protein</fullName>
    </recommendedName>
</protein>
<dbReference type="InterPro" id="IPR008928">
    <property type="entry name" value="6-hairpin_glycosidase_sf"/>
</dbReference>
<dbReference type="Gene3D" id="3.40.30.10">
    <property type="entry name" value="Glutaredoxin"/>
    <property type="match status" value="1"/>
</dbReference>
<dbReference type="InterPro" id="IPR024705">
    <property type="entry name" value="Ssp411"/>
</dbReference>
<dbReference type="CDD" id="cd02955">
    <property type="entry name" value="SSP411"/>
    <property type="match status" value="1"/>
</dbReference>
<dbReference type="Proteomes" id="UP000199648">
    <property type="component" value="Unassembled WGS sequence"/>
</dbReference>
<dbReference type="GO" id="GO:0005975">
    <property type="term" value="P:carbohydrate metabolic process"/>
    <property type="evidence" value="ECO:0007669"/>
    <property type="project" value="InterPro"/>
</dbReference>
<dbReference type="Gene3D" id="1.50.10.10">
    <property type="match status" value="1"/>
</dbReference>
<accession>A0A1G5QAY7</accession>
<feature type="domain" description="Spermatogenesis-associated protein 20-like TRX" evidence="2">
    <location>
        <begin position="5"/>
        <end position="167"/>
    </location>
</feature>
<keyword evidence="1" id="KW-0175">Coiled coil</keyword>
<dbReference type="AlphaFoldDB" id="A0A1G5QAY7"/>
<feature type="coiled-coil region" evidence="1">
    <location>
        <begin position="145"/>
        <end position="172"/>
    </location>
</feature>
<keyword evidence="4" id="KW-1185">Reference proteome</keyword>
<name>A0A1G5QAY7_9GAMM</name>
<dbReference type="RefSeq" id="WP_092995336.1">
    <property type="nucleotide sequence ID" value="NZ_FMWD01000004.1"/>
</dbReference>
<dbReference type="Pfam" id="PF03190">
    <property type="entry name" value="Thioredox_DsbH"/>
    <property type="match status" value="1"/>
</dbReference>
<dbReference type="PANTHER" id="PTHR42899">
    <property type="entry name" value="SPERMATOGENESIS-ASSOCIATED PROTEIN 20"/>
    <property type="match status" value="1"/>
</dbReference>
<dbReference type="STRING" id="415747.SAMN03097708_01698"/>
<proteinExistence type="predicted"/>
<evidence type="ECO:0000256" key="1">
    <source>
        <dbReference type="SAM" id="Coils"/>
    </source>
</evidence>
<dbReference type="PIRSF" id="PIRSF006402">
    <property type="entry name" value="UCP006402_thioredoxin"/>
    <property type="match status" value="1"/>
</dbReference>
<evidence type="ECO:0000313" key="3">
    <source>
        <dbReference type="EMBL" id="SCZ58429.1"/>
    </source>
</evidence>
<dbReference type="InterPro" id="IPR012341">
    <property type="entry name" value="6hp_glycosidase-like_sf"/>
</dbReference>
<dbReference type="OrthoDB" id="9762614at2"/>
<organism evidence="3 4">
    <name type="scientific">Thiohalomonas denitrificans</name>
    <dbReference type="NCBI Taxonomy" id="415747"/>
    <lineage>
        <taxon>Bacteria</taxon>
        <taxon>Pseudomonadati</taxon>
        <taxon>Pseudomonadota</taxon>
        <taxon>Gammaproteobacteria</taxon>
        <taxon>Thiohalomonadales</taxon>
        <taxon>Thiohalomonadaceae</taxon>
        <taxon>Thiohalomonas</taxon>
    </lineage>
</organism>
<dbReference type="InterPro" id="IPR036249">
    <property type="entry name" value="Thioredoxin-like_sf"/>
</dbReference>
<dbReference type="PANTHER" id="PTHR42899:SF1">
    <property type="entry name" value="SPERMATOGENESIS-ASSOCIATED PROTEIN 20"/>
    <property type="match status" value="1"/>
</dbReference>
<gene>
    <name evidence="3" type="ORF">SAMN03097708_01698</name>
</gene>
<reference evidence="3 4" key="1">
    <citation type="submission" date="2016-10" db="EMBL/GenBank/DDBJ databases">
        <authorList>
            <person name="de Groot N.N."/>
        </authorList>
    </citation>
    <scope>NUCLEOTIDE SEQUENCE [LARGE SCALE GENOMIC DNA]</scope>
    <source>
        <strain evidence="3 4">HLD2</strain>
    </source>
</reference>
<evidence type="ECO:0000259" key="2">
    <source>
        <dbReference type="Pfam" id="PF03190"/>
    </source>
</evidence>
<dbReference type="SUPFAM" id="SSF52833">
    <property type="entry name" value="Thioredoxin-like"/>
    <property type="match status" value="1"/>
</dbReference>
<dbReference type="SUPFAM" id="SSF48208">
    <property type="entry name" value="Six-hairpin glycosidases"/>
    <property type="match status" value="1"/>
</dbReference>
<evidence type="ECO:0000313" key="4">
    <source>
        <dbReference type="Proteomes" id="UP000199648"/>
    </source>
</evidence>
<sequence length="681" mass="76670">MVHRNRLAKETSPYLLQHADNPVDWYPWGDEALGRARREDRPILLSIGYSACHWCHVMAHESFENPETAHLMNEHFVNIKVDREERPDLDRIYQTAHQYLTRRPGGWPLTLFLTPDQIPFAAGTYFPPNPRHGLPAFPDILQRVADFFHERRDAIEEQNESLQEALQGAVDSRVAGLPDDGPLRRARHELEANFDHEHGGLGTAPKFPHAHSHAFLLRQAARHNDNEARDIALNSLAAMVSGGLFDQIGGGFFRYAVDARWEIPHFEKMLYDNGPLLSLCIDAWQVSGEERFRRAAVLTAEWVLREMQSPEGGYYATLDADSGGQEGGFYLWTREAAREALEPDDFRLAAAAYGLDQSANFEGQWHLTRRPSIEALAESFDMASSKLERRLEAIRQRLFAAREQRQRPGRDEKVLTSWNGLMISAMADAGRRLNEPRFTASAERALDFIRTRLTDNGRLMAVYKDGQARLSGYLDDYAFLADGVVSLLEARWRDGDLNFALDLTETLQEHFQDHEAGGFFFTADDHEALILRPKPFMDESTPSGNGIAARALLTLGHLTGRTDLLDAAEETLQAGWNSLSEVPSIHGALLHALEDYLMPPQQVILRGEDRGLQEWQDRLAGHFAPHRLVFSIPAGARDLPGLLAERPADGGQLAYVCGAHRCAPPVRDFEALERTLERTGT</sequence>
<dbReference type="EMBL" id="FMWD01000004">
    <property type="protein sequence ID" value="SCZ58429.1"/>
    <property type="molecule type" value="Genomic_DNA"/>
</dbReference>
<dbReference type="InterPro" id="IPR004879">
    <property type="entry name" value="Ssp411-like_TRX"/>
</dbReference>